<organism evidence="1 2">
    <name type="scientific">Brassica carinata</name>
    <name type="common">Ethiopian mustard</name>
    <name type="synonym">Abyssinian cabbage</name>
    <dbReference type="NCBI Taxonomy" id="52824"/>
    <lineage>
        <taxon>Eukaryota</taxon>
        <taxon>Viridiplantae</taxon>
        <taxon>Streptophyta</taxon>
        <taxon>Embryophyta</taxon>
        <taxon>Tracheophyta</taxon>
        <taxon>Spermatophyta</taxon>
        <taxon>Magnoliopsida</taxon>
        <taxon>eudicotyledons</taxon>
        <taxon>Gunneridae</taxon>
        <taxon>Pentapetalae</taxon>
        <taxon>rosids</taxon>
        <taxon>malvids</taxon>
        <taxon>Brassicales</taxon>
        <taxon>Brassicaceae</taxon>
        <taxon>Brassiceae</taxon>
        <taxon>Brassica</taxon>
    </lineage>
</organism>
<gene>
    <name evidence="1" type="ORF">Bca52824_028268</name>
</gene>
<protein>
    <submittedName>
        <fullName evidence="1">Uncharacterized protein</fullName>
    </submittedName>
</protein>
<comment type="caution">
    <text evidence="1">The sequence shown here is derived from an EMBL/GenBank/DDBJ whole genome shotgun (WGS) entry which is preliminary data.</text>
</comment>
<evidence type="ECO:0000313" key="2">
    <source>
        <dbReference type="Proteomes" id="UP000886595"/>
    </source>
</evidence>
<sequence length="99" mass="11532">MWCSRSKPCPEKMKRSMCEDQISRLLELVTTKEKTQRLTDHTTPVVATRRRHRGEALMEAWPPLTSSKVVMKMDKRDLVQTLRLRNAVAASSVCVWRFT</sequence>
<accession>A0A8X7VCC2</accession>
<dbReference type="EMBL" id="JAAMPC010000006">
    <property type="protein sequence ID" value="KAG2308520.1"/>
    <property type="molecule type" value="Genomic_DNA"/>
</dbReference>
<dbReference type="AlphaFoldDB" id="A0A8X7VCC2"/>
<dbReference type="Proteomes" id="UP000886595">
    <property type="component" value="Unassembled WGS sequence"/>
</dbReference>
<keyword evidence="2" id="KW-1185">Reference proteome</keyword>
<evidence type="ECO:0000313" key="1">
    <source>
        <dbReference type="EMBL" id="KAG2308520.1"/>
    </source>
</evidence>
<reference evidence="1 2" key="1">
    <citation type="submission" date="2020-02" db="EMBL/GenBank/DDBJ databases">
        <authorList>
            <person name="Ma Q."/>
            <person name="Huang Y."/>
            <person name="Song X."/>
            <person name="Pei D."/>
        </authorList>
    </citation>
    <scope>NUCLEOTIDE SEQUENCE [LARGE SCALE GENOMIC DNA]</scope>
    <source>
        <strain evidence="1">Sxm20200214</strain>
        <tissue evidence="1">Leaf</tissue>
    </source>
</reference>
<name>A0A8X7VCC2_BRACI</name>
<proteinExistence type="predicted"/>